<evidence type="ECO:0000313" key="2">
    <source>
        <dbReference type="EMBL" id="SFR60738.1"/>
    </source>
</evidence>
<dbReference type="EMBL" id="FOYU01000005">
    <property type="protein sequence ID" value="SFR60738.1"/>
    <property type="molecule type" value="Genomic_DNA"/>
</dbReference>
<evidence type="ECO:0000256" key="1">
    <source>
        <dbReference type="SAM" id="Phobius"/>
    </source>
</evidence>
<accession>A0A1I6I276</accession>
<keyword evidence="1" id="KW-1133">Transmembrane helix</keyword>
<keyword evidence="1" id="KW-0472">Membrane</keyword>
<sequence>MMKLQNLEINMRSERGYVSVLVLPAVAGLLAMLLVVVSQQQRLQQRWHLQSAADNMALSAATIIAREFNLIAVINRALIANQVTQGQLLGLASWFSSIRSATERLALVTSIVPYLNVVTGHLAKAVKYAERPLHIIVNSALVLQRILLSTLQTAQWMIRASFAMMIPKSLAEIAKVQNILQHSWTLFHSPGLIEFPWLWWRYMPLQHGARDNDLLREMTQSSRDDFSSKRSYKWFDAGFVKARKAGGSDLVMVNQGRWAWQSMDTVALHIRWLFKREEIPWGEGVTYQSRNITSVTENQFGESRQINPRATQLALIDQQNMGTTTTPYYFNKEQLEVDDWPSVIIKFDDVFAKAGVRFSRPQSVLPRATKTTEQANLFNALWESELQSLNAPEKLILSRFAQGEL</sequence>
<organism evidence="2 3">
    <name type="scientific">Pseudidiomarina maritima</name>
    <dbReference type="NCBI Taxonomy" id="519453"/>
    <lineage>
        <taxon>Bacteria</taxon>
        <taxon>Pseudomonadati</taxon>
        <taxon>Pseudomonadota</taxon>
        <taxon>Gammaproteobacteria</taxon>
        <taxon>Alteromonadales</taxon>
        <taxon>Idiomarinaceae</taxon>
        <taxon>Pseudidiomarina</taxon>
    </lineage>
</organism>
<evidence type="ECO:0000313" key="3">
    <source>
        <dbReference type="Proteomes" id="UP000199424"/>
    </source>
</evidence>
<dbReference type="Proteomes" id="UP000199424">
    <property type="component" value="Unassembled WGS sequence"/>
</dbReference>
<keyword evidence="3" id="KW-1185">Reference proteome</keyword>
<reference evidence="3" key="1">
    <citation type="submission" date="2016-10" db="EMBL/GenBank/DDBJ databases">
        <authorList>
            <person name="Varghese N."/>
            <person name="Submissions S."/>
        </authorList>
    </citation>
    <scope>NUCLEOTIDE SEQUENCE [LARGE SCALE GENOMIC DNA]</scope>
    <source>
        <strain evidence="3">CGMCC 1.7285</strain>
    </source>
</reference>
<name>A0A1I6I276_9GAMM</name>
<protein>
    <submittedName>
        <fullName evidence="2">Uncharacterized protein</fullName>
    </submittedName>
</protein>
<dbReference type="AlphaFoldDB" id="A0A1I6I276"/>
<keyword evidence="1" id="KW-0812">Transmembrane</keyword>
<gene>
    <name evidence="2" type="ORF">SAMN04488070_2305</name>
</gene>
<feature type="transmembrane region" description="Helical" evidence="1">
    <location>
        <begin position="16"/>
        <end position="37"/>
    </location>
</feature>
<proteinExistence type="predicted"/>